<dbReference type="Pfam" id="PF00447">
    <property type="entry name" value="HSF_DNA-bind"/>
    <property type="match status" value="1"/>
</dbReference>
<protein>
    <recommendedName>
        <fullName evidence="10">HSF-type DNA-binding domain-containing protein</fullName>
    </recommendedName>
</protein>
<keyword evidence="5" id="KW-0238">DNA-binding</keyword>
<feature type="region of interest" description="Disordered" evidence="9">
    <location>
        <begin position="225"/>
        <end position="244"/>
    </location>
</feature>
<dbReference type="PANTHER" id="PTHR10015:SF334">
    <property type="entry name" value="HEAT STRESS TRANSCRIPTION FACTOR A-6B"/>
    <property type="match status" value="1"/>
</dbReference>
<dbReference type="GO" id="GO:0000978">
    <property type="term" value="F:RNA polymerase II cis-regulatory region sequence-specific DNA binding"/>
    <property type="evidence" value="ECO:0007669"/>
    <property type="project" value="TreeGrafter"/>
</dbReference>
<feature type="domain" description="HSF-type DNA-binding" evidence="10">
    <location>
        <begin position="66"/>
        <end position="90"/>
    </location>
</feature>
<sequence length="347" mass="40030">MNPQGQVTDAPLPVPMLRLKDRGPPPFLNKTYEMVDDSTTNHIVSWTRENNTFVVWDLQDFSIGLLPKYFKHNNFTSFVRQLNTYGFKKVDTDKWEFAHEGFLKGQKQLLKNIRRRRTFHNIPHASQQALDSCIEVGSFGSLDGEIDELRRDKEVLTGELVKLTEQLQTTSAHLHGMEDKLKRSQMKQQQMMNIFARAMQTPNFVQQLVQMKDIKKQVEETITKKRRRSIAGPSSVEGGELGQGESFVTVEPQHYGDISKIDVSELDIFVMDMLETDENRKVHGGKECMDKEEEHESRGKDLCEGFCKELLNDFFDEEIEILDVQEEDDEDVNVLIEQIGCLVSRSK</sequence>
<accession>A0AAW1VNE8</accession>
<dbReference type="PROSITE" id="PS00434">
    <property type="entry name" value="HSF_DOMAIN"/>
    <property type="match status" value="1"/>
</dbReference>
<dbReference type="InterPro" id="IPR036388">
    <property type="entry name" value="WH-like_DNA-bd_sf"/>
</dbReference>
<comment type="subcellular location">
    <subcellularLocation>
        <location evidence="1">Nucleus</location>
    </subcellularLocation>
</comment>
<dbReference type="PRINTS" id="PR00056">
    <property type="entry name" value="HSFDOMAIN"/>
</dbReference>
<organism evidence="11 12">
    <name type="scientific">Rubus argutus</name>
    <name type="common">Southern blackberry</name>
    <dbReference type="NCBI Taxonomy" id="59490"/>
    <lineage>
        <taxon>Eukaryota</taxon>
        <taxon>Viridiplantae</taxon>
        <taxon>Streptophyta</taxon>
        <taxon>Embryophyta</taxon>
        <taxon>Tracheophyta</taxon>
        <taxon>Spermatophyta</taxon>
        <taxon>Magnoliopsida</taxon>
        <taxon>eudicotyledons</taxon>
        <taxon>Gunneridae</taxon>
        <taxon>Pentapetalae</taxon>
        <taxon>rosids</taxon>
        <taxon>fabids</taxon>
        <taxon>Rosales</taxon>
        <taxon>Rosaceae</taxon>
        <taxon>Rosoideae</taxon>
        <taxon>Rosoideae incertae sedis</taxon>
        <taxon>Rubus</taxon>
    </lineage>
</organism>
<dbReference type="FunFam" id="1.10.10.10:FF:000057">
    <property type="entry name" value="Heat shock transcription factor 1"/>
    <property type="match status" value="1"/>
</dbReference>
<reference evidence="11 12" key="1">
    <citation type="journal article" date="2023" name="G3 (Bethesda)">
        <title>A chromosome-length genome assembly and annotation of blackberry (Rubus argutus, cv. 'Hillquist').</title>
        <authorList>
            <person name="Bruna T."/>
            <person name="Aryal R."/>
            <person name="Dudchenko O."/>
            <person name="Sargent D.J."/>
            <person name="Mead D."/>
            <person name="Buti M."/>
            <person name="Cavallini A."/>
            <person name="Hytonen T."/>
            <person name="Andres J."/>
            <person name="Pham M."/>
            <person name="Weisz D."/>
            <person name="Mascagni F."/>
            <person name="Usai G."/>
            <person name="Natali L."/>
            <person name="Bassil N."/>
            <person name="Fernandez G.E."/>
            <person name="Lomsadze A."/>
            <person name="Armour M."/>
            <person name="Olukolu B."/>
            <person name="Poorten T."/>
            <person name="Britton C."/>
            <person name="Davik J."/>
            <person name="Ashrafi H."/>
            <person name="Aiden E.L."/>
            <person name="Borodovsky M."/>
            <person name="Worthington M."/>
        </authorList>
    </citation>
    <scope>NUCLEOTIDE SEQUENCE [LARGE SCALE GENOMIC DNA]</scope>
    <source>
        <strain evidence="11">PI 553951</strain>
    </source>
</reference>
<evidence type="ECO:0000256" key="4">
    <source>
        <dbReference type="ARBA" id="ARBA00023016"/>
    </source>
</evidence>
<keyword evidence="7" id="KW-0539">Nucleus</keyword>
<keyword evidence="12" id="KW-1185">Reference proteome</keyword>
<comment type="similarity">
    <text evidence="8">Belongs to the HSF family. Class A subfamily.</text>
</comment>
<evidence type="ECO:0000313" key="12">
    <source>
        <dbReference type="Proteomes" id="UP001457282"/>
    </source>
</evidence>
<dbReference type="GO" id="GO:0003700">
    <property type="term" value="F:DNA-binding transcription factor activity"/>
    <property type="evidence" value="ECO:0007669"/>
    <property type="project" value="InterPro"/>
</dbReference>
<evidence type="ECO:0000256" key="9">
    <source>
        <dbReference type="SAM" id="MobiDB-lite"/>
    </source>
</evidence>
<keyword evidence="3" id="KW-0805">Transcription regulation</keyword>
<evidence type="ECO:0000259" key="10">
    <source>
        <dbReference type="PROSITE" id="PS00434"/>
    </source>
</evidence>
<proteinExistence type="inferred from homology"/>
<evidence type="ECO:0000256" key="1">
    <source>
        <dbReference type="ARBA" id="ARBA00004123"/>
    </source>
</evidence>
<evidence type="ECO:0000256" key="5">
    <source>
        <dbReference type="ARBA" id="ARBA00023125"/>
    </source>
</evidence>
<comment type="caution">
    <text evidence="11">The sequence shown here is derived from an EMBL/GenBank/DDBJ whole genome shotgun (WGS) entry which is preliminary data.</text>
</comment>
<dbReference type="Proteomes" id="UP001457282">
    <property type="component" value="Unassembled WGS sequence"/>
</dbReference>
<evidence type="ECO:0000256" key="7">
    <source>
        <dbReference type="ARBA" id="ARBA00023242"/>
    </source>
</evidence>
<dbReference type="Gene3D" id="1.10.10.10">
    <property type="entry name" value="Winged helix-like DNA-binding domain superfamily/Winged helix DNA-binding domain"/>
    <property type="match status" value="1"/>
</dbReference>
<dbReference type="InterPro" id="IPR036390">
    <property type="entry name" value="WH_DNA-bd_sf"/>
</dbReference>
<evidence type="ECO:0000256" key="3">
    <source>
        <dbReference type="ARBA" id="ARBA00023015"/>
    </source>
</evidence>
<dbReference type="PANTHER" id="PTHR10015">
    <property type="entry name" value="HEAT SHOCK TRANSCRIPTION FACTOR"/>
    <property type="match status" value="1"/>
</dbReference>
<keyword evidence="2" id="KW-0597">Phosphoprotein</keyword>
<evidence type="ECO:0000313" key="11">
    <source>
        <dbReference type="EMBL" id="KAK9903713.1"/>
    </source>
</evidence>
<dbReference type="GO" id="GO:0005634">
    <property type="term" value="C:nucleus"/>
    <property type="evidence" value="ECO:0007669"/>
    <property type="project" value="UniProtKB-SubCell"/>
</dbReference>
<dbReference type="AlphaFoldDB" id="A0AAW1VNE8"/>
<dbReference type="SMART" id="SM00415">
    <property type="entry name" value="HSF"/>
    <property type="match status" value="1"/>
</dbReference>
<name>A0AAW1VNE8_RUBAR</name>
<dbReference type="InterPro" id="IPR000232">
    <property type="entry name" value="HSF_DNA-bd"/>
</dbReference>
<dbReference type="GO" id="GO:0006357">
    <property type="term" value="P:regulation of transcription by RNA polymerase II"/>
    <property type="evidence" value="ECO:0007669"/>
    <property type="project" value="TreeGrafter"/>
</dbReference>
<evidence type="ECO:0000256" key="6">
    <source>
        <dbReference type="ARBA" id="ARBA00023163"/>
    </source>
</evidence>
<keyword evidence="4" id="KW-0346">Stress response</keyword>
<dbReference type="EMBL" id="JBEDUW010000214">
    <property type="protein sequence ID" value="KAK9903713.1"/>
    <property type="molecule type" value="Genomic_DNA"/>
</dbReference>
<dbReference type="SUPFAM" id="SSF46785">
    <property type="entry name" value="Winged helix' DNA-binding domain"/>
    <property type="match status" value="1"/>
</dbReference>
<evidence type="ECO:0000256" key="2">
    <source>
        <dbReference type="ARBA" id="ARBA00022553"/>
    </source>
</evidence>
<keyword evidence="6" id="KW-0804">Transcription</keyword>
<gene>
    <name evidence="11" type="ORF">M0R45_001014</name>
</gene>
<dbReference type="GO" id="GO:0034605">
    <property type="term" value="P:cellular response to heat"/>
    <property type="evidence" value="ECO:0007669"/>
    <property type="project" value="TreeGrafter"/>
</dbReference>
<evidence type="ECO:0000256" key="8">
    <source>
        <dbReference type="ARBA" id="ARBA00061350"/>
    </source>
</evidence>